<keyword evidence="2" id="KW-1185">Reference proteome</keyword>
<dbReference type="OrthoDB" id="9554533at2"/>
<organism evidence="1 2">
    <name type="scientific">Janthinobacterium psychrotolerans</name>
    <dbReference type="NCBI Taxonomy" id="1747903"/>
    <lineage>
        <taxon>Bacteria</taxon>
        <taxon>Pseudomonadati</taxon>
        <taxon>Pseudomonadota</taxon>
        <taxon>Betaproteobacteria</taxon>
        <taxon>Burkholderiales</taxon>
        <taxon>Oxalobacteraceae</taxon>
        <taxon>Janthinobacterium</taxon>
    </lineage>
</organism>
<comment type="caution">
    <text evidence="1">The sequence shown here is derived from an EMBL/GenBank/DDBJ whole genome shotgun (WGS) entry which is preliminary data.</text>
</comment>
<evidence type="ECO:0000313" key="2">
    <source>
        <dbReference type="Proteomes" id="UP000092713"/>
    </source>
</evidence>
<dbReference type="Proteomes" id="UP000092713">
    <property type="component" value="Unassembled WGS sequence"/>
</dbReference>
<gene>
    <name evidence="1" type="ORF">ASR47_100228</name>
</gene>
<name>A0A1A7BTZ0_9BURK</name>
<accession>A0A1A7BTZ0</accession>
<dbReference type="AlphaFoldDB" id="A0A1A7BTZ0"/>
<protein>
    <submittedName>
        <fullName evidence="1">Uncharacterized protein</fullName>
    </submittedName>
</protein>
<dbReference type="RefSeq" id="WP_150127936.1">
    <property type="nucleotide sequence ID" value="NZ_LOCQ01000061.1"/>
</dbReference>
<sequence length="137" mass="15441">MAFRYVELSREEARKLFPRTVGYVLSFSQCFAVDDDKGAVLACLGGKGSLAPERDEPPSYYNLSWDGHVYAACGHDKVAKDEDGYLTIFDLNLGIPAPLWHKEEEVLRLWRDAMQVLYSGMYGRDSRVRVNFAGRAG</sequence>
<reference evidence="1 2" key="1">
    <citation type="submission" date="2016-04" db="EMBL/GenBank/DDBJ databases">
        <title>Draft genome sequence of Janthinobacterium psychrotolerans sp. nov., isolated from freshwater sediments in Denmark.</title>
        <authorList>
            <person name="Gong X."/>
            <person name="Skrivergaard S."/>
            <person name="Korsgaard B.S."/>
            <person name="Schreiber L."/>
            <person name="Marshall I.P."/>
            <person name="Finster K."/>
            <person name="Schramm A."/>
        </authorList>
    </citation>
    <scope>NUCLEOTIDE SEQUENCE [LARGE SCALE GENOMIC DNA]</scope>
    <source>
        <strain evidence="1 2">S3-2</strain>
    </source>
</reference>
<dbReference type="EMBL" id="LOCQ01000061">
    <property type="protein sequence ID" value="OBV36977.1"/>
    <property type="molecule type" value="Genomic_DNA"/>
</dbReference>
<evidence type="ECO:0000313" key="1">
    <source>
        <dbReference type="EMBL" id="OBV36977.1"/>
    </source>
</evidence>
<proteinExistence type="predicted"/>